<evidence type="ECO:0000313" key="2">
    <source>
        <dbReference type="Proteomes" id="UP000024635"/>
    </source>
</evidence>
<dbReference type="AlphaFoldDB" id="A0A016V2J2"/>
<accession>A0A016V2J2</accession>
<proteinExistence type="predicted"/>
<protein>
    <submittedName>
        <fullName evidence="1">Uncharacterized protein</fullName>
    </submittedName>
</protein>
<evidence type="ECO:0000313" key="1">
    <source>
        <dbReference type="EMBL" id="EYC21456.1"/>
    </source>
</evidence>
<keyword evidence="2" id="KW-1185">Reference proteome</keyword>
<comment type="caution">
    <text evidence="1">The sequence shown here is derived from an EMBL/GenBank/DDBJ whole genome shotgun (WGS) entry which is preliminary data.</text>
</comment>
<organism evidence="1 2">
    <name type="scientific">Ancylostoma ceylanicum</name>
    <dbReference type="NCBI Taxonomy" id="53326"/>
    <lineage>
        <taxon>Eukaryota</taxon>
        <taxon>Metazoa</taxon>
        <taxon>Ecdysozoa</taxon>
        <taxon>Nematoda</taxon>
        <taxon>Chromadorea</taxon>
        <taxon>Rhabditida</taxon>
        <taxon>Rhabditina</taxon>
        <taxon>Rhabditomorpha</taxon>
        <taxon>Strongyloidea</taxon>
        <taxon>Ancylostomatidae</taxon>
        <taxon>Ancylostomatinae</taxon>
        <taxon>Ancylostoma</taxon>
    </lineage>
</organism>
<dbReference type="Proteomes" id="UP000024635">
    <property type="component" value="Unassembled WGS sequence"/>
</dbReference>
<sequence length="76" mass="8758">MSSRRTGFFGEIPTYPKCTTHLTPSFFRFGNRIFPFTAQYPRMLLWISLLSIPRLGCIIEITQGKRVDAYVNDGLI</sequence>
<gene>
    <name evidence="1" type="primary">Acey_s0019.g3833</name>
    <name evidence="1" type="ORF">Y032_0019g3833</name>
</gene>
<name>A0A016V2J2_9BILA</name>
<dbReference type="EMBL" id="JARK01001355">
    <property type="protein sequence ID" value="EYC21456.1"/>
    <property type="molecule type" value="Genomic_DNA"/>
</dbReference>
<reference evidence="2" key="1">
    <citation type="journal article" date="2015" name="Nat. Genet.">
        <title>The genome and transcriptome of the zoonotic hookworm Ancylostoma ceylanicum identify infection-specific gene families.</title>
        <authorList>
            <person name="Schwarz E.M."/>
            <person name="Hu Y."/>
            <person name="Antoshechkin I."/>
            <person name="Miller M.M."/>
            <person name="Sternberg P.W."/>
            <person name="Aroian R.V."/>
        </authorList>
    </citation>
    <scope>NUCLEOTIDE SEQUENCE</scope>
    <source>
        <strain evidence="2">HY135</strain>
    </source>
</reference>